<dbReference type="Pfam" id="PF01302">
    <property type="entry name" value="CAP_GLY"/>
    <property type="match status" value="1"/>
</dbReference>
<evidence type="ECO:0000256" key="2">
    <source>
        <dbReference type="ARBA" id="ARBA00023186"/>
    </source>
</evidence>
<dbReference type="Gene3D" id="3.40.50.1820">
    <property type="entry name" value="alpha/beta hydrolase"/>
    <property type="match status" value="1"/>
</dbReference>
<dbReference type="CDD" id="cd00519">
    <property type="entry name" value="Lipase_3"/>
    <property type="match status" value="1"/>
</dbReference>
<dbReference type="Pfam" id="PF01764">
    <property type="entry name" value="Lipase_3"/>
    <property type="match status" value="1"/>
</dbReference>
<dbReference type="Pfam" id="PF14560">
    <property type="entry name" value="Ubiquitin_2"/>
    <property type="match status" value="1"/>
</dbReference>
<dbReference type="GO" id="GO:0006629">
    <property type="term" value="P:lipid metabolic process"/>
    <property type="evidence" value="ECO:0007669"/>
    <property type="project" value="InterPro"/>
</dbReference>
<dbReference type="InterPro" id="IPR002921">
    <property type="entry name" value="Fungal_lipase-type"/>
</dbReference>
<protein>
    <recommendedName>
        <fullName evidence="7">CAP-Gly domain-containing protein</fullName>
    </recommendedName>
</protein>
<feature type="chain" id="PRO_5042088796" description="CAP-Gly domain-containing protein" evidence="6">
    <location>
        <begin position="20"/>
        <end position="497"/>
    </location>
</feature>
<evidence type="ECO:0000256" key="3">
    <source>
        <dbReference type="ARBA" id="ARBA00043996"/>
    </source>
</evidence>
<dbReference type="EMBL" id="JANAWD010000219">
    <property type="protein sequence ID" value="KAJ3483663.1"/>
    <property type="molecule type" value="Genomic_DNA"/>
</dbReference>
<evidence type="ECO:0000313" key="9">
    <source>
        <dbReference type="Proteomes" id="UP001212997"/>
    </source>
</evidence>
<keyword evidence="6" id="KW-0732">Signal</keyword>
<evidence type="ECO:0000256" key="6">
    <source>
        <dbReference type="SAM" id="SignalP"/>
    </source>
</evidence>
<dbReference type="PROSITE" id="PS50245">
    <property type="entry name" value="CAP_GLY_2"/>
    <property type="match status" value="1"/>
</dbReference>
<comment type="caution">
    <text evidence="8">The sequence shown here is derived from an EMBL/GenBank/DDBJ whole genome shotgun (WGS) entry which is preliminary data.</text>
</comment>
<comment type="catalytic activity">
    <reaction evidence="5">
        <text>a monoacylglycerol + H2O = glycerol + a fatty acid + H(+)</text>
        <dbReference type="Rhea" id="RHEA:15245"/>
        <dbReference type="ChEBI" id="CHEBI:15377"/>
        <dbReference type="ChEBI" id="CHEBI:15378"/>
        <dbReference type="ChEBI" id="CHEBI:17408"/>
        <dbReference type="ChEBI" id="CHEBI:17754"/>
        <dbReference type="ChEBI" id="CHEBI:28868"/>
    </reaction>
</comment>
<dbReference type="InterPro" id="IPR029058">
    <property type="entry name" value="AB_hydrolase_fold"/>
</dbReference>
<keyword evidence="1" id="KW-1015">Disulfide bond</keyword>
<evidence type="ECO:0000256" key="1">
    <source>
        <dbReference type="ARBA" id="ARBA00023157"/>
    </source>
</evidence>
<gene>
    <name evidence="8" type="ORF">NLI96_g6166</name>
</gene>
<keyword evidence="2" id="KW-0143">Chaperone</keyword>
<sequence>MWSTLLSLVSLVSLVTVRALPTPSIEARQAITTLTPAQISAFKPFTFYASAGYCDPSTTLSWSCGANCNANPTFKPIASGGDGVETQFWFVGFDPTLSSVIVSHQGTDPSEIIPLLTDADFILENLDSSLFPGISSSVEVHSGFAATHSRSAPSVLSAVQTALTNFQANQVTIVGHSLGGAIALLDAVYLPLHLSSGVTFKTVTYGMPRVGNPAFASYVDAHVTSLNHINNKEDLVPILPGKFLGYAHPGGELHIQDSGSWVSCPARTIVVNKIELITGVPVPNQRVLILNNEEDPEPAGVLEDDSRPLGFYGVRDRHVLKVVDTNPSTSFTGQLTDVSQVEKFELTENEYAQRQDTVLAYKQRHKIGRFAEKTEEPQAPAPIVDIPLGSRCEVETSEEGFHKRGAVRFVGPTKFGKGGGVWVGVEYDEPIGRNDGRYWSPCTLCVPLSLIRALLSSVEGERYFTCKPNFGVFVRPDRVKIGDFPVEEINFDDDEEI</sequence>
<dbReference type="InterPro" id="IPR036859">
    <property type="entry name" value="CAP-Gly_dom_sf"/>
</dbReference>
<dbReference type="SUPFAM" id="SSF53474">
    <property type="entry name" value="alpha/beta-Hydrolases"/>
    <property type="match status" value="1"/>
</dbReference>
<dbReference type="AlphaFoldDB" id="A0AAD5V3W5"/>
<dbReference type="SUPFAM" id="SSF74924">
    <property type="entry name" value="Cap-Gly domain"/>
    <property type="match status" value="1"/>
</dbReference>
<dbReference type="PANTHER" id="PTHR45856">
    <property type="entry name" value="ALPHA/BETA-HYDROLASES SUPERFAMILY PROTEIN"/>
    <property type="match status" value="1"/>
</dbReference>
<proteinExistence type="inferred from homology"/>
<evidence type="ECO:0000256" key="4">
    <source>
        <dbReference type="ARBA" id="ARBA00047591"/>
    </source>
</evidence>
<name>A0AAD5V3W5_9APHY</name>
<keyword evidence="9" id="KW-1185">Reference proteome</keyword>
<evidence type="ECO:0000313" key="8">
    <source>
        <dbReference type="EMBL" id="KAJ3483663.1"/>
    </source>
</evidence>
<evidence type="ECO:0000256" key="5">
    <source>
        <dbReference type="ARBA" id="ARBA00048461"/>
    </source>
</evidence>
<dbReference type="SMART" id="SM01052">
    <property type="entry name" value="CAP_GLY"/>
    <property type="match status" value="1"/>
</dbReference>
<dbReference type="InterPro" id="IPR029071">
    <property type="entry name" value="Ubiquitin-like_domsf"/>
</dbReference>
<dbReference type="InterPro" id="IPR000938">
    <property type="entry name" value="CAP-Gly_domain"/>
</dbReference>
<dbReference type="Gene3D" id="3.10.20.90">
    <property type="entry name" value="Phosphatidylinositol 3-kinase Catalytic Subunit, Chain A, domain 1"/>
    <property type="match status" value="1"/>
</dbReference>
<feature type="domain" description="CAP-Gly" evidence="7">
    <location>
        <begin position="420"/>
        <end position="475"/>
    </location>
</feature>
<feature type="signal peptide" evidence="6">
    <location>
        <begin position="1"/>
        <end position="19"/>
    </location>
</feature>
<accession>A0AAD5V3W5</accession>
<dbReference type="Proteomes" id="UP001212997">
    <property type="component" value="Unassembled WGS sequence"/>
</dbReference>
<reference evidence="8" key="1">
    <citation type="submission" date="2022-07" db="EMBL/GenBank/DDBJ databases">
        <title>Genome Sequence of Physisporinus lineatus.</title>
        <authorList>
            <person name="Buettner E."/>
        </authorList>
    </citation>
    <scope>NUCLEOTIDE SEQUENCE</scope>
    <source>
        <strain evidence="8">VT162</strain>
    </source>
</reference>
<organism evidence="8 9">
    <name type="scientific">Meripilus lineatus</name>
    <dbReference type="NCBI Taxonomy" id="2056292"/>
    <lineage>
        <taxon>Eukaryota</taxon>
        <taxon>Fungi</taxon>
        <taxon>Dikarya</taxon>
        <taxon>Basidiomycota</taxon>
        <taxon>Agaricomycotina</taxon>
        <taxon>Agaricomycetes</taxon>
        <taxon>Polyporales</taxon>
        <taxon>Meripilaceae</taxon>
        <taxon>Meripilus</taxon>
    </lineage>
</organism>
<dbReference type="InterPro" id="IPR051218">
    <property type="entry name" value="Sec_MonoDiacylglyc_Lipase"/>
</dbReference>
<evidence type="ECO:0000259" key="7">
    <source>
        <dbReference type="PROSITE" id="PS50245"/>
    </source>
</evidence>
<dbReference type="PANTHER" id="PTHR45856:SF25">
    <property type="entry name" value="FUNGAL LIPASE-LIKE DOMAIN-CONTAINING PROTEIN"/>
    <property type="match status" value="1"/>
</dbReference>
<dbReference type="SUPFAM" id="SSF54236">
    <property type="entry name" value="Ubiquitin-like"/>
    <property type="match status" value="1"/>
</dbReference>
<comment type="catalytic activity">
    <reaction evidence="4">
        <text>a diacylglycerol + H2O = a monoacylglycerol + a fatty acid + H(+)</text>
        <dbReference type="Rhea" id="RHEA:32731"/>
        <dbReference type="ChEBI" id="CHEBI:15377"/>
        <dbReference type="ChEBI" id="CHEBI:15378"/>
        <dbReference type="ChEBI" id="CHEBI:17408"/>
        <dbReference type="ChEBI" id="CHEBI:18035"/>
        <dbReference type="ChEBI" id="CHEBI:28868"/>
    </reaction>
</comment>
<dbReference type="InterPro" id="IPR000626">
    <property type="entry name" value="Ubiquitin-like_dom"/>
</dbReference>
<comment type="similarity">
    <text evidence="3">Belongs to the AB hydrolase superfamily. Lipase family. Class 3 subfamily.</text>
</comment>
<dbReference type="Gene3D" id="2.30.30.190">
    <property type="entry name" value="CAP Gly-rich-like domain"/>
    <property type="match status" value="1"/>
</dbReference>